<evidence type="ECO:0000313" key="2">
    <source>
        <dbReference type="Proteomes" id="UP001165960"/>
    </source>
</evidence>
<dbReference type="Proteomes" id="UP001165960">
    <property type="component" value="Unassembled WGS sequence"/>
</dbReference>
<reference evidence="1" key="1">
    <citation type="submission" date="2022-04" db="EMBL/GenBank/DDBJ databases">
        <title>Genome of the entomopathogenic fungus Entomophthora muscae.</title>
        <authorList>
            <person name="Elya C."/>
            <person name="Lovett B.R."/>
            <person name="Lee E."/>
            <person name="Macias A.M."/>
            <person name="Hajek A.E."/>
            <person name="De Bivort B.L."/>
            <person name="Kasson M.T."/>
            <person name="De Fine Licht H.H."/>
            <person name="Stajich J.E."/>
        </authorList>
    </citation>
    <scope>NUCLEOTIDE SEQUENCE</scope>
    <source>
        <strain evidence="1">Berkeley</strain>
    </source>
</reference>
<keyword evidence="2" id="KW-1185">Reference proteome</keyword>
<protein>
    <submittedName>
        <fullName evidence="1">Uncharacterized protein</fullName>
    </submittedName>
</protein>
<dbReference type="EMBL" id="QTSX02005070">
    <property type="protein sequence ID" value="KAJ9061424.1"/>
    <property type="molecule type" value="Genomic_DNA"/>
</dbReference>
<name>A0ACC2SGL5_9FUNG</name>
<proteinExistence type="predicted"/>
<comment type="caution">
    <text evidence="1">The sequence shown here is derived from an EMBL/GenBank/DDBJ whole genome shotgun (WGS) entry which is preliminary data.</text>
</comment>
<accession>A0ACC2SGL5</accession>
<organism evidence="1 2">
    <name type="scientific">Entomophthora muscae</name>
    <dbReference type="NCBI Taxonomy" id="34485"/>
    <lineage>
        <taxon>Eukaryota</taxon>
        <taxon>Fungi</taxon>
        <taxon>Fungi incertae sedis</taxon>
        <taxon>Zoopagomycota</taxon>
        <taxon>Entomophthoromycotina</taxon>
        <taxon>Entomophthoromycetes</taxon>
        <taxon>Entomophthorales</taxon>
        <taxon>Entomophthoraceae</taxon>
        <taxon>Entomophthora</taxon>
    </lineage>
</organism>
<evidence type="ECO:0000313" key="1">
    <source>
        <dbReference type="EMBL" id="KAJ9061424.1"/>
    </source>
</evidence>
<sequence length="64" mass="7640">MVERYSALCFMKKYGILKAVKLLDADKWNLANKELMAEFIDYFKGQRTEKFIEKRYGPEKNKIS</sequence>
<gene>
    <name evidence="1" type="ORF">DSO57_1020914</name>
</gene>